<dbReference type="EMBL" id="JBHSRF010000005">
    <property type="protein sequence ID" value="MFC6080652.1"/>
    <property type="molecule type" value="Genomic_DNA"/>
</dbReference>
<dbReference type="PROSITE" id="PS51257">
    <property type="entry name" value="PROKAR_LIPOPROTEIN"/>
    <property type="match status" value="1"/>
</dbReference>
<feature type="region of interest" description="Disordered" evidence="1">
    <location>
        <begin position="159"/>
        <end position="194"/>
    </location>
</feature>
<keyword evidence="4" id="KW-1185">Reference proteome</keyword>
<dbReference type="RefSeq" id="WP_380747656.1">
    <property type="nucleotide sequence ID" value="NZ_JBHSRF010000005.1"/>
</dbReference>
<comment type="caution">
    <text evidence="3">The sequence shown here is derived from an EMBL/GenBank/DDBJ whole genome shotgun (WGS) entry which is preliminary data.</text>
</comment>
<feature type="compositionally biased region" description="Basic and acidic residues" evidence="1">
    <location>
        <begin position="165"/>
        <end position="184"/>
    </location>
</feature>
<feature type="signal peptide" evidence="2">
    <location>
        <begin position="1"/>
        <end position="29"/>
    </location>
</feature>
<gene>
    <name evidence="3" type="ORF">ACFP1K_05745</name>
</gene>
<evidence type="ECO:0008006" key="5">
    <source>
        <dbReference type="Google" id="ProtNLM"/>
    </source>
</evidence>
<name>A0ABW1NF46_9ACTN</name>
<evidence type="ECO:0000256" key="1">
    <source>
        <dbReference type="SAM" id="MobiDB-lite"/>
    </source>
</evidence>
<protein>
    <recommendedName>
        <fullName evidence="5">Lipoprotein</fullName>
    </recommendedName>
</protein>
<keyword evidence="2" id="KW-0732">Signal</keyword>
<reference evidence="4" key="1">
    <citation type="journal article" date="2019" name="Int. J. Syst. Evol. Microbiol.">
        <title>The Global Catalogue of Microorganisms (GCM) 10K type strain sequencing project: providing services to taxonomists for standard genome sequencing and annotation.</title>
        <authorList>
            <consortium name="The Broad Institute Genomics Platform"/>
            <consortium name="The Broad Institute Genome Sequencing Center for Infectious Disease"/>
            <person name="Wu L."/>
            <person name="Ma J."/>
        </authorList>
    </citation>
    <scope>NUCLEOTIDE SEQUENCE [LARGE SCALE GENOMIC DNA]</scope>
    <source>
        <strain evidence="4">JCM 30346</strain>
    </source>
</reference>
<evidence type="ECO:0000313" key="3">
    <source>
        <dbReference type="EMBL" id="MFC6080652.1"/>
    </source>
</evidence>
<proteinExistence type="predicted"/>
<feature type="chain" id="PRO_5047068584" description="Lipoprotein" evidence="2">
    <location>
        <begin position="30"/>
        <end position="194"/>
    </location>
</feature>
<evidence type="ECO:0000256" key="2">
    <source>
        <dbReference type="SAM" id="SignalP"/>
    </source>
</evidence>
<accession>A0ABW1NF46</accession>
<organism evidence="3 4">
    <name type="scientific">Sphaerisporangium aureirubrum</name>
    <dbReference type="NCBI Taxonomy" id="1544736"/>
    <lineage>
        <taxon>Bacteria</taxon>
        <taxon>Bacillati</taxon>
        <taxon>Actinomycetota</taxon>
        <taxon>Actinomycetes</taxon>
        <taxon>Streptosporangiales</taxon>
        <taxon>Streptosporangiaceae</taxon>
        <taxon>Sphaerisporangium</taxon>
    </lineage>
</organism>
<sequence length="194" mass="21550">MTRPRTLTRRTVTRSTRAALALAAGILIAVSCSPGTPPGDPYAGDLERARKQAVSDFEKQVLADREITRPEYDEAVRRYVSCMKAHGLGFEAVLGDYGYYTYVETPSSPRHDAIHLVCRRGTTFLIESLYTEIITNPGHRDLDELRAACFVRKGLAPKDYSGDSSKADGRRGYEGAPFDKEDPRFQQCLANPSM</sequence>
<dbReference type="Proteomes" id="UP001596137">
    <property type="component" value="Unassembled WGS sequence"/>
</dbReference>
<evidence type="ECO:0000313" key="4">
    <source>
        <dbReference type="Proteomes" id="UP001596137"/>
    </source>
</evidence>